<comment type="subcellular location">
    <subcellularLocation>
        <location evidence="2">Cytoplasm</location>
    </subcellularLocation>
    <subcellularLocation>
        <location evidence="1">Nucleus</location>
    </subcellularLocation>
</comment>
<dbReference type="RefSeq" id="XP_028477349.1">
    <property type="nucleotide sequence ID" value="XM_028622457.1"/>
</dbReference>
<dbReference type="GO" id="GO:0005737">
    <property type="term" value="C:cytoplasm"/>
    <property type="evidence" value="ECO:0007669"/>
    <property type="project" value="UniProtKB-SubCell"/>
</dbReference>
<evidence type="ECO:0000256" key="1">
    <source>
        <dbReference type="ARBA" id="ARBA00004123"/>
    </source>
</evidence>
<feature type="domain" description="DNA2/NAM7 helicase-like C-terminal" evidence="13">
    <location>
        <begin position="606"/>
        <end position="819"/>
    </location>
</feature>
<dbReference type="GO" id="GO:0005524">
    <property type="term" value="F:ATP binding"/>
    <property type="evidence" value="ECO:0007669"/>
    <property type="project" value="UniProtKB-KW"/>
</dbReference>
<evidence type="ECO:0000256" key="11">
    <source>
        <dbReference type="SAM" id="MobiDB-lite"/>
    </source>
</evidence>
<organism evidence="15 16">
    <name type="scientific">Apiotrichum porosum</name>
    <dbReference type="NCBI Taxonomy" id="105984"/>
    <lineage>
        <taxon>Eukaryota</taxon>
        <taxon>Fungi</taxon>
        <taxon>Dikarya</taxon>
        <taxon>Basidiomycota</taxon>
        <taxon>Agaricomycotina</taxon>
        <taxon>Tremellomycetes</taxon>
        <taxon>Trichosporonales</taxon>
        <taxon>Trichosporonaceae</taxon>
        <taxon>Apiotrichum</taxon>
    </lineage>
</organism>
<dbReference type="GO" id="GO:0043139">
    <property type="term" value="F:5'-3' DNA helicase activity"/>
    <property type="evidence" value="ECO:0007669"/>
    <property type="project" value="TreeGrafter"/>
</dbReference>
<feature type="compositionally biased region" description="Acidic residues" evidence="11">
    <location>
        <begin position="528"/>
        <end position="544"/>
    </location>
</feature>
<sequence length="849" mass="92921">MASTPQLLEPQQPSGADLKAFLERHQYLLRLERDEEEEQTRLLNSNCSPKLLEQRGLALGSLGVSSISVGLGGKTLIELNRPLAFNVDTSLPPHTFRNGDPVRIEEHVSSAGGKTKGKKKADDDNGVEGVVYRVGPEKVIVAVSESKEIDLPERLRLLKLANSVTFDRMRKTLEHLSRLLVPEEEATPSATNFPLINSLVGLNQPAWSKTVPPTIAEPESTEIRWFGERLNDSQKEAIDFCLRAETVACIHGPPGTHTLIELIFQFLARPAGPGTSQPPRILVTTPSNLALDNLLLRLHTLAQQPPYSALLPAGSVLRIGHPTRVHRDLVQETLDWRAANGDDGALVRDVGKEIEGHLGDLGKKRGERGAVKGRDRGKKWEEVRELRKEYRQRETKVVTNVVKGARVILATCHSAGARQLNNLNFDVAIVDEATQAVEAVCWVPILKAKKLILAGDPEQLPPTILSRDDKKAKKTAGKSSTAKTTKEKLDKVDKADKKSRKEKKAASKLSETASETAQEPAKAGEAGPTEEPEETDPDAEEATEAGELPVSDDKSEEAPEDKPEDQSEAGGASGTATPKEEEDITDQLDDVKLDGSKTKLRPPRTLETTLFDRLERLYGAGIKRVLKVQYRMNELIAEFPSVTLYNSELVSDASVAKHTLLDLPTITDTSDDAKDALEPTVVFFDTAGCEFYERADADDEGATRGKITLGEGSKSNENEATVVAKWARRLVSLGVPAAEVGIVAPYQRQVALLSSLLHEEFPEMTIGTVDGLQGQERDAIIVSLVRSNANGEVGFLGEYRRLNVAMTRPRRQLAVVGDSDTVAKGSSYLKKWMAWLEDKADVRYAGDEI</sequence>
<evidence type="ECO:0000313" key="16">
    <source>
        <dbReference type="Proteomes" id="UP000279236"/>
    </source>
</evidence>
<evidence type="ECO:0000259" key="14">
    <source>
        <dbReference type="Pfam" id="PF21138"/>
    </source>
</evidence>
<dbReference type="GO" id="GO:0005634">
    <property type="term" value="C:nucleus"/>
    <property type="evidence" value="ECO:0007669"/>
    <property type="project" value="UniProtKB-SubCell"/>
</dbReference>
<feature type="region of interest" description="Disordered" evidence="11">
    <location>
        <begin position="458"/>
        <end position="600"/>
    </location>
</feature>
<keyword evidence="8" id="KW-0347">Helicase</keyword>
<dbReference type="GeneID" id="39591624"/>
<dbReference type="SUPFAM" id="SSF52540">
    <property type="entry name" value="P-loop containing nucleoside triphosphate hydrolases"/>
    <property type="match status" value="2"/>
</dbReference>
<dbReference type="Pfam" id="PF21138">
    <property type="entry name" value="SMUBP-2_HCS1_1B"/>
    <property type="match status" value="1"/>
</dbReference>
<dbReference type="InterPro" id="IPR048761">
    <property type="entry name" value="SMUBP-2_HCS1_1B"/>
</dbReference>
<feature type="compositionally biased region" description="Basic and acidic residues" evidence="11">
    <location>
        <begin position="551"/>
        <end position="565"/>
    </location>
</feature>
<dbReference type="AlphaFoldDB" id="A0A427XX76"/>
<dbReference type="Gene3D" id="2.40.30.270">
    <property type="match status" value="1"/>
</dbReference>
<dbReference type="PANTHER" id="PTHR43788">
    <property type="entry name" value="DNA2/NAM7 HELICASE FAMILY MEMBER"/>
    <property type="match status" value="1"/>
</dbReference>
<keyword evidence="10" id="KW-0539">Nucleus</keyword>
<dbReference type="Proteomes" id="UP000279236">
    <property type="component" value="Unassembled WGS sequence"/>
</dbReference>
<evidence type="ECO:0000256" key="2">
    <source>
        <dbReference type="ARBA" id="ARBA00004496"/>
    </source>
</evidence>
<dbReference type="Pfam" id="PF13087">
    <property type="entry name" value="AAA_12"/>
    <property type="match status" value="1"/>
</dbReference>
<feature type="compositionally biased region" description="Basic and acidic residues" evidence="11">
    <location>
        <begin position="484"/>
        <end position="496"/>
    </location>
</feature>
<evidence type="ECO:0000256" key="7">
    <source>
        <dbReference type="ARBA" id="ARBA00022801"/>
    </source>
</evidence>
<name>A0A427XX76_9TREE</name>
<dbReference type="InterPro" id="IPR027417">
    <property type="entry name" value="P-loop_NTPase"/>
</dbReference>
<dbReference type="GO" id="GO:0016787">
    <property type="term" value="F:hydrolase activity"/>
    <property type="evidence" value="ECO:0007669"/>
    <property type="project" value="UniProtKB-KW"/>
</dbReference>
<evidence type="ECO:0000259" key="12">
    <source>
        <dbReference type="Pfam" id="PF13086"/>
    </source>
</evidence>
<feature type="compositionally biased region" description="Low complexity" evidence="11">
    <location>
        <begin position="507"/>
        <end position="527"/>
    </location>
</feature>
<dbReference type="CDD" id="cd18808">
    <property type="entry name" value="SF1_C_Upf1"/>
    <property type="match status" value="1"/>
</dbReference>
<dbReference type="EMBL" id="RSCE01000004">
    <property type="protein sequence ID" value="RSH83397.1"/>
    <property type="molecule type" value="Genomic_DNA"/>
</dbReference>
<dbReference type="GO" id="GO:0003723">
    <property type="term" value="F:RNA binding"/>
    <property type="evidence" value="ECO:0007669"/>
    <property type="project" value="InterPro"/>
</dbReference>
<evidence type="ECO:0000313" key="15">
    <source>
        <dbReference type="EMBL" id="RSH83397.1"/>
    </source>
</evidence>
<accession>A0A427XX76</accession>
<dbReference type="InterPro" id="IPR047187">
    <property type="entry name" value="SF1_C_Upf1"/>
</dbReference>
<keyword evidence="7" id="KW-0378">Hydrolase</keyword>
<evidence type="ECO:0000256" key="4">
    <source>
        <dbReference type="ARBA" id="ARBA00012551"/>
    </source>
</evidence>
<comment type="caution">
    <text evidence="15">The sequence shown here is derived from an EMBL/GenBank/DDBJ whole genome shotgun (WGS) entry which is preliminary data.</text>
</comment>
<dbReference type="PANTHER" id="PTHR43788:SF8">
    <property type="entry name" value="DNA-BINDING PROTEIN SMUBP-2"/>
    <property type="match status" value="1"/>
</dbReference>
<dbReference type="FunFam" id="2.40.30.270:FF:000008">
    <property type="entry name" value="Unplaced genomic scaffold supercont2.3, whole genome shotgun sequence"/>
    <property type="match status" value="1"/>
</dbReference>
<protein>
    <recommendedName>
        <fullName evidence="4">DNA helicase</fullName>
        <ecNumber evidence="4">3.6.4.12</ecNumber>
    </recommendedName>
</protein>
<dbReference type="InterPro" id="IPR041679">
    <property type="entry name" value="DNA2/NAM7-like_C"/>
</dbReference>
<evidence type="ECO:0000256" key="5">
    <source>
        <dbReference type="ARBA" id="ARBA00022490"/>
    </source>
</evidence>
<evidence type="ECO:0000256" key="8">
    <source>
        <dbReference type="ARBA" id="ARBA00022806"/>
    </source>
</evidence>
<dbReference type="Pfam" id="PF13086">
    <property type="entry name" value="AAA_11"/>
    <property type="match status" value="1"/>
</dbReference>
<keyword evidence="9" id="KW-0067">ATP-binding</keyword>
<evidence type="ECO:0000259" key="13">
    <source>
        <dbReference type="Pfam" id="PF13087"/>
    </source>
</evidence>
<gene>
    <name evidence="15" type="ORF">EHS24_007081</name>
</gene>
<evidence type="ECO:0000256" key="6">
    <source>
        <dbReference type="ARBA" id="ARBA00022741"/>
    </source>
</evidence>
<keyword evidence="5" id="KW-0963">Cytoplasm</keyword>
<proteinExistence type="inferred from homology"/>
<keyword evidence="16" id="KW-1185">Reference proteome</keyword>
<evidence type="ECO:0000256" key="9">
    <source>
        <dbReference type="ARBA" id="ARBA00022840"/>
    </source>
</evidence>
<dbReference type="Gene3D" id="3.40.50.300">
    <property type="entry name" value="P-loop containing nucleotide triphosphate hydrolases"/>
    <property type="match status" value="2"/>
</dbReference>
<dbReference type="OrthoDB" id="6730379at2759"/>
<feature type="domain" description="Helicase SMUBP-2/HCS1 1B" evidence="14">
    <location>
        <begin position="24"/>
        <end position="148"/>
    </location>
</feature>
<keyword evidence="6" id="KW-0547">Nucleotide-binding</keyword>
<dbReference type="STRING" id="105984.A0A427XX76"/>
<evidence type="ECO:0000256" key="3">
    <source>
        <dbReference type="ARBA" id="ARBA00007913"/>
    </source>
</evidence>
<reference evidence="15 16" key="1">
    <citation type="submission" date="2018-11" db="EMBL/GenBank/DDBJ databases">
        <title>Genome sequence of Apiotrichum porosum DSM 27194.</title>
        <authorList>
            <person name="Aliyu H."/>
            <person name="Gorte O."/>
            <person name="Ochsenreither K."/>
        </authorList>
    </citation>
    <scope>NUCLEOTIDE SEQUENCE [LARGE SCALE GENOMIC DNA]</scope>
    <source>
        <strain evidence="15 16">DSM 27194</strain>
    </source>
</reference>
<feature type="domain" description="DNA2/NAM7 helicase helicase" evidence="12">
    <location>
        <begin position="230"/>
        <end position="467"/>
    </location>
</feature>
<dbReference type="InterPro" id="IPR041677">
    <property type="entry name" value="DNA2/NAM7_AAA_11"/>
</dbReference>
<evidence type="ECO:0000256" key="10">
    <source>
        <dbReference type="ARBA" id="ARBA00023242"/>
    </source>
</evidence>
<dbReference type="EC" id="3.6.4.12" evidence="4"/>
<dbReference type="InterPro" id="IPR050534">
    <property type="entry name" value="Coronavir_polyprotein_1ab"/>
</dbReference>
<comment type="similarity">
    <text evidence="3">Belongs to the DNA2/NAM7 helicase family.</text>
</comment>